<evidence type="ECO:0000313" key="1">
    <source>
        <dbReference type="EMBL" id="MDB6179307.1"/>
    </source>
</evidence>
<dbReference type="EMBL" id="JAQBIE010000030">
    <property type="protein sequence ID" value="MDB6179307.1"/>
    <property type="molecule type" value="Genomic_DNA"/>
</dbReference>
<organism evidence="2 3">
    <name type="scientific">Paracoccus onchidii</name>
    <dbReference type="NCBI Taxonomy" id="3017813"/>
    <lineage>
        <taxon>Bacteria</taxon>
        <taxon>Pseudomonadati</taxon>
        <taxon>Pseudomonadota</taxon>
        <taxon>Alphaproteobacteria</taxon>
        <taxon>Rhodobacterales</taxon>
        <taxon>Paracoccaceae</taxon>
        <taxon>Paracoccus</taxon>
    </lineage>
</organism>
<feature type="non-terminal residue" evidence="2">
    <location>
        <position position="60"/>
    </location>
</feature>
<accession>A0ABT4ZJX6</accession>
<reference evidence="2" key="1">
    <citation type="submission" date="2022-12" db="EMBL/GenBank/DDBJ databases">
        <title>Paracoccus onchidii sp. nov., isolated from a marine invertebrate from the South China Sea.</title>
        <authorList>
            <person name="Xu S."/>
            <person name="Liu Z."/>
            <person name="Xu Y."/>
        </authorList>
    </citation>
    <scope>NUCLEOTIDE SEQUENCE</scope>
    <source>
        <strain evidence="2">Z330</strain>
    </source>
</reference>
<proteinExistence type="predicted"/>
<sequence>MATLTFPVDAIATGNNTGGGLEVTSLPIETFLENQGVTDTSNAVFIVEFDDTDLQYSDVT</sequence>
<comment type="caution">
    <text evidence="2">The sequence shown here is derived from an EMBL/GenBank/DDBJ whole genome shotgun (WGS) entry which is preliminary data.</text>
</comment>
<keyword evidence="3" id="KW-1185">Reference proteome</keyword>
<dbReference type="Proteomes" id="UP001165641">
    <property type="component" value="Unassembled WGS sequence"/>
</dbReference>
<dbReference type="RefSeq" id="WP_271890408.1">
    <property type="nucleotide sequence ID" value="NZ_JAQBIE010000030.1"/>
</dbReference>
<gene>
    <name evidence="1" type="ORF">PAF17_17595</name>
    <name evidence="2" type="ORF">PAF17_19585</name>
</gene>
<evidence type="ECO:0000313" key="3">
    <source>
        <dbReference type="Proteomes" id="UP001165641"/>
    </source>
</evidence>
<name>A0ABT4ZJX6_9RHOB</name>
<dbReference type="EMBL" id="JAQBIE010000049">
    <property type="protein sequence ID" value="MDB6179660.1"/>
    <property type="molecule type" value="Genomic_DNA"/>
</dbReference>
<protein>
    <submittedName>
        <fullName evidence="2">Uncharacterized protein</fullName>
    </submittedName>
</protein>
<evidence type="ECO:0000313" key="2">
    <source>
        <dbReference type="EMBL" id="MDB6179660.1"/>
    </source>
</evidence>